<dbReference type="InterPro" id="IPR009045">
    <property type="entry name" value="Zn_M74/Hedgehog-like"/>
</dbReference>
<evidence type="ECO:0000313" key="24">
    <source>
        <dbReference type="EMBL" id="KAL1492182.1"/>
    </source>
</evidence>
<evidence type="ECO:0000256" key="5">
    <source>
        <dbReference type="ARBA" id="ARBA00022475"/>
    </source>
</evidence>
<dbReference type="GO" id="GO:0006508">
    <property type="term" value="P:proteolysis"/>
    <property type="evidence" value="ECO:0007669"/>
    <property type="project" value="UniProtKB-UniRule"/>
</dbReference>
<evidence type="ECO:0000256" key="6">
    <source>
        <dbReference type="ARBA" id="ARBA00022670"/>
    </source>
</evidence>
<reference evidence="24 25" key="1">
    <citation type="submission" date="2024-05" db="EMBL/GenBank/DDBJ databases">
        <title>Genetic variation in Jamaican populations of the coffee berry borer (Hypothenemus hampei).</title>
        <authorList>
            <person name="Errbii M."/>
            <person name="Myrie A."/>
        </authorList>
    </citation>
    <scope>NUCLEOTIDE SEQUENCE [LARGE SCALE GENOMIC DNA]</scope>
    <source>
        <strain evidence="24">JA-Hopewell-2020-01-JO</strain>
        <tissue evidence="24">Whole body</tissue>
    </source>
</reference>
<dbReference type="PROSITE" id="PS50817">
    <property type="entry name" value="INTEIN_N_TER"/>
    <property type="match status" value="1"/>
</dbReference>
<dbReference type="Proteomes" id="UP001566132">
    <property type="component" value="Unassembled WGS sequence"/>
</dbReference>
<evidence type="ECO:0000256" key="2">
    <source>
        <dbReference type="ARBA" id="ARBA00004496"/>
    </source>
</evidence>
<dbReference type="InterPro" id="IPR001767">
    <property type="entry name" value="Hedgehog_Hint"/>
</dbReference>
<sequence length="410" mass="45697">MKWCASWAFFLGLVVGVLACGPGRGTGRRRGPRKLTPLVFKQHVPNVPEHTLTASGSSEGRIYMNDSRFQDLELLYNQDIIFRDEEGSGADRVMTGRCKEKLNTLAISVMNQWPGTHLVVIEGWDEEGDHSPNSLHYEGRAVDIVTSDRDKSKLGMLARLAVEAGFDWVYYESKSHIHCSVKSESSQAAKYGGCFTGDATVLTSSGIHKRLSELHVGEKILAHDPTTGKQVFSEVILFLDYNPEQKREFLSLKLKSGRTLTLTPNHLVMLKDGRTVYAGSLSVSDKLLVSADENTLSEDSIEEVKAVIRKGVFAPLTAVGTVVINGVVASCYATIDNQRVANLAFFPLRLVWNFNLGIQRFWVLLNKPLTGWSVQMDQVNKESPAVGVHWYARMLYATANYFIPNHLDRY</sequence>
<comment type="subcellular location">
    <molecule>Protein hedgehog N-product</molecule>
    <subcellularLocation>
        <location evidence="20">Cell membrane</location>
        <topology evidence="20">Lipid-anchor</topology>
    </subcellularLocation>
</comment>
<comment type="function">
    <text evidence="18">The C-terminal part of the hedgehog protein precursor displays an autoproteolysis activity that results in the cleavage of the full-length protein into two parts (N-product and C-product). In addition, the C-terminal part displays a cholesterol transferase activity that results by the covalent attachment of a cholesterol moiety to the C-terminal of the newly generated N-product. Once cleaved, the C-product has no signaling activity and diffuses from the cell.</text>
</comment>
<dbReference type="SUPFAM" id="SSF55166">
    <property type="entry name" value="Hedgehog/DD-peptidase"/>
    <property type="match status" value="1"/>
</dbReference>
<dbReference type="InterPro" id="IPR003587">
    <property type="entry name" value="Hint_dom_N"/>
</dbReference>
<dbReference type="Pfam" id="PF01079">
    <property type="entry name" value="Hint"/>
    <property type="match status" value="1"/>
</dbReference>
<keyword evidence="12 20" id="KW-0068">Autocatalytic cleavage</keyword>
<name>A0ABD1EE27_HYPHA</name>
<keyword evidence="17" id="KW-0504">Morphogen</keyword>
<evidence type="ECO:0000256" key="8">
    <source>
        <dbReference type="ARBA" id="ARBA00022716"/>
    </source>
</evidence>
<keyword evidence="11 20" id="KW-0378">Hydrolase</keyword>
<comment type="caution">
    <text evidence="24">The sequence shown here is derived from an EMBL/GenBank/DDBJ whole genome shotgun (WGS) entry which is preliminary data.</text>
</comment>
<evidence type="ECO:0000256" key="14">
    <source>
        <dbReference type="ARBA" id="ARBA00023136"/>
    </source>
</evidence>
<keyword evidence="7" id="KW-0808">Transferase</keyword>
<keyword evidence="13" id="KW-0106">Calcium</keyword>
<keyword evidence="25" id="KW-1185">Reference proteome</keyword>
<accession>A0ABD1EE27</accession>
<dbReference type="InterPro" id="IPR001657">
    <property type="entry name" value="Hedgehog"/>
</dbReference>
<evidence type="ECO:0000256" key="20">
    <source>
        <dbReference type="RuleBase" id="RU280812"/>
    </source>
</evidence>
<dbReference type="Gene3D" id="2.170.16.10">
    <property type="entry name" value="Hedgehog/Intein (Hint) domain"/>
    <property type="match status" value="1"/>
</dbReference>
<evidence type="ECO:0000256" key="9">
    <source>
        <dbReference type="ARBA" id="ARBA00022723"/>
    </source>
</evidence>
<dbReference type="EMBL" id="JBDJPC010000009">
    <property type="protein sequence ID" value="KAL1492182.1"/>
    <property type="molecule type" value="Genomic_DNA"/>
</dbReference>
<dbReference type="Pfam" id="PF01085">
    <property type="entry name" value="HH_signal"/>
    <property type="match status" value="1"/>
</dbReference>
<evidence type="ECO:0000256" key="7">
    <source>
        <dbReference type="ARBA" id="ARBA00022679"/>
    </source>
</evidence>
<evidence type="ECO:0000313" key="25">
    <source>
        <dbReference type="Proteomes" id="UP001566132"/>
    </source>
</evidence>
<organism evidence="24 25">
    <name type="scientific">Hypothenemus hampei</name>
    <name type="common">Coffee berry borer</name>
    <dbReference type="NCBI Taxonomy" id="57062"/>
    <lineage>
        <taxon>Eukaryota</taxon>
        <taxon>Metazoa</taxon>
        <taxon>Ecdysozoa</taxon>
        <taxon>Arthropoda</taxon>
        <taxon>Hexapoda</taxon>
        <taxon>Insecta</taxon>
        <taxon>Pterygota</taxon>
        <taxon>Neoptera</taxon>
        <taxon>Endopterygota</taxon>
        <taxon>Coleoptera</taxon>
        <taxon>Polyphaga</taxon>
        <taxon>Cucujiformia</taxon>
        <taxon>Curculionidae</taxon>
        <taxon>Scolytinae</taxon>
        <taxon>Hypothenemus</taxon>
    </lineage>
</organism>
<evidence type="ECO:0000256" key="16">
    <source>
        <dbReference type="ARBA" id="ARBA00023288"/>
    </source>
</evidence>
<comment type="similarity">
    <text evidence="3 20">Belongs to the hedgehog family.</text>
</comment>
<dbReference type="InterPro" id="IPR036844">
    <property type="entry name" value="Hint_dom_sf"/>
</dbReference>
<comment type="function">
    <molecule>Protein hedgehog</molecule>
    <text evidence="20">The C-terminal part of the hedgehog protein precursor displays an autoproteolysis activity that results in the cleavage of the full-length protein into two parts (N-product and C-product). In addition, the C-terminal part displays a cholesterol transferase activity that results by the covalent attachment of a cholesterol moiety to the C-terminal of the newly generated N-product.</text>
</comment>
<keyword evidence="15" id="KW-0564">Palmitate</keyword>
<evidence type="ECO:0000256" key="18">
    <source>
        <dbReference type="ARBA" id="ARBA00045369"/>
    </source>
</evidence>
<dbReference type="InterPro" id="IPR050387">
    <property type="entry name" value="Hedgehog_Signaling"/>
</dbReference>
<keyword evidence="10 20" id="KW-0732">Signal</keyword>
<evidence type="ECO:0000256" key="15">
    <source>
        <dbReference type="ARBA" id="ARBA00023139"/>
    </source>
</evidence>
<proteinExistence type="inferred from homology"/>
<evidence type="ECO:0000256" key="3">
    <source>
        <dbReference type="ARBA" id="ARBA00010649"/>
    </source>
</evidence>
<keyword evidence="6 20" id="KW-0645">Protease</keyword>
<dbReference type="GO" id="GO:0048731">
    <property type="term" value="P:system development"/>
    <property type="evidence" value="ECO:0007669"/>
    <property type="project" value="UniProtKB-ARBA"/>
</dbReference>
<dbReference type="InterPro" id="IPR006141">
    <property type="entry name" value="Intein_N"/>
</dbReference>
<evidence type="ECO:0000256" key="4">
    <source>
        <dbReference type="ARBA" id="ARBA00022473"/>
    </source>
</evidence>
<feature type="domain" description="Hint" evidence="22">
    <location>
        <begin position="293"/>
        <end position="337"/>
    </location>
</feature>
<dbReference type="GO" id="GO:0005634">
    <property type="term" value="C:nucleus"/>
    <property type="evidence" value="ECO:0007669"/>
    <property type="project" value="UniProtKB-SubCell"/>
</dbReference>
<keyword evidence="8" id="KW-0709">Segmentation polarity protein</keyword>
<protein>
    <recommendedName>
        <fullName evidence="20">Hedgehog protein</fullName>
    </recommendedName>
</protein>
<dbReference type="GO" id="GO:0008233">
    <property type="term" value="F:peptidase activity"/>
    <property type="evidence" value="ECO:0007669"/>
    <property type="project" value="UniProtKB-UniRule"/>
</dbReference>
<dbReference type="FunFam" id="3.30.1380.10:FF:000001">
    <property type="entry name" value="Indian hedgehog"/>
    <property type="match status" value="1"/>
</dbReference>
<dbReference type="GO" id="GO:0005789">
    <property type="term" value="C:endoplasmic reticulum membrane"/>
    <property type="evidence" value="ECO:0007669"/>
    <property type="project" value="UniProtKB-SubCell"/>
</dbReference>
<evidence type="ECO:0000256" key="13">
    <source>
        <dbReference type="ARBA" id="ARBA00022837"/>
    </source>
</evidence>
<dbReference type="SMART" id="SM00306">
    <property type="entry name" value="HintN"/>
    <property type="match status" value="1"/>
</dbReference>
<comment type="catalytic activity">
    <reaction evidence="19">
        <text>glycyl-L-cysteinyl-[protein] + cholesterol + H(+) = [protein]-C-terminal glycyl cholesterol ester + N-terminal L-cysteinyl-[protein]</text>
        <dbReference type="Rhea" id="RHEA:59504"/>
        <dbReference type="Rhea" id="RHEA-COMP:12707"/>
        <dbReference type="Rhea" id="RHEA-COMP:15369"/>
        <dbReference type="Rhea" id="RHEA-COMP:15374"/>
        <dbReference type="ChEBI" id="CHEBI:15378"/>
        <dbReference type="ChEBI" id="CHEBI:16113"/>
        <dbReference type="ChEBI" id="CHEBI:65250"/>
        <dbReference type="ChEBI" id="CHEBI:143135"/>
        <dbReference type="ChEBI" id="CHEBI:143140"/>
    </reaction>
    <physiologicalReaction direction="left-to-right" evidence="19">
        <dbReference type="Rhea" id="RHEA:59505"/>
    </physiologicalReaction>
</comment>
<dbReference type="GO" id="GO:0005886">
    <property type="term" value="C:plasma membrane"/>
    <property type="evidence" value="ECO:0007669"/>
    <property type="project" value="UniProtKB-SubCell"/>
</dbReference>
<dbReference type="SUPFAM" id="SSF51294">
    <property type="entry name" value="Hedgehog/intein (Hint) domain"/>
    <property type="match status" value="1"/>
</dbReference>
<evidence type="ECO:0000259" key="23">
    <source>
        <dbReference type="SMART" id="SM00306"/>
    </source>
</evidence>
<keyword evidence="20" id="KW-0333">Golgi apparatus</keyword>
<dbReference type="GO" id="GO:0007367">
    <property type="term" value="P:segment polarity determination"/>
    <property type="evidence" value="ECO:0007669"/>
    <property type="project" value="UniProtKB-KW"/>
</dbReference>
<keyword evidence="20" id="KW-0256">Endoplasmic reticulum</keyword>
<feature type="chain" id="PRO_5044874617" description="Hedgehog protein" evidence="21">
    <location>
        <begin position="20"/>
        <end position="410"/>
    </location>
</feature>
<dbReference type="InterPro" id="IPR003586">
    <property type="entry name" value="Hint_dom_C"/>
</dbReference>
<comment type="subcellular location">
    <molecule>Sonic hedgehog protein</molecule>
    <subcellularLocation>
        <location evidence="20">Endoplasmic reticulum membrane</location>
    </subcellularLocation>
    <subcellularLocation>
        <location evidence="20">Golgi apparatus membrane</location>
    </subcellularLocation>
</comment>
<keyword evidence="16" id="KW-0449">Lipoprotein</keyword>
<comment type="subcellular location">
    <subcellularLocation>
        <location evidence="2">Cytoplasm</location>
    </subcellularLocation>
    <subcellularLocation>
        <location evidence="1">Nucleus</location>
    </subcellularLocation>
</comment>
<keyword evidence="9" id="KW-0479">Metal-binding</keyword>
<evidence type="ECO:0000256" key="1">
    <source>
        <dbReference type="ARBA" id="ARBA00004123"/>
    </source>
</evidence>
<dbReference type="GO" id="GO:0016015">
    <property type="term" value="F:morphogen activity"/>
    <property type="evidence" value="ECO:0007669"/>
    <property type="project" value="UniProtKB-KW"/>
</dbReference>
<dbReference type="PANTHER" id="PTHR11889:SF31">
    <property type="entry name" value="PROTEIN HEDGEHOG"/>
    <property type="match status" value="1"/>
</dbReference>
<evidence type="ECO:0000256" key="12">
    <source>
        <dbReference type="ARBA" id="ARBA00022813"/>
    </source>
</evidence>
<feature type="domain" description="Hint" evidence="23">
    <location>
        <begin position="192"/>
        <end position="291"/>
    </location>
</feature>
<dbReference type="CDD" id="cd00081">
    <property type="entry name" value="Hint"/>
    <property type="match status" value="1"/>
</dbReference>
<dbReference type="PANTHER" id="PTHR11889">
    <property type="entry name" value="HEDGEHOG"/>
    <property type="match status" value="1"/>
</dbReference>
<dbReference type="SMART" id="SM00305">
    <property type="entry name" value="HintC"/>
    <property type="match status" value="1"/>
</dbReference>
<keyword evidence="14 20" id="KW-0472">Membrane</keyword>
<dbReference type="Gene3D" id="3.30.1380.10">
    <property type="match status" value="1"/>
</dbReference>
<dbReference type="GO" id="GO:0000139">
    <property type="term" value="C:Golgi membrane"/>
    <property type="evidence" value="ECO:0007669"/>
    <property type="project" value="UniProtKB-SubCell"/>
</dbReference>
<dbReference type="GO" id="GO:0046872">
    <property type="term" value="F:metal ion binding"/>
    <property type="evidence" value="ECO:0007669"/>
    <property type="project" value="UniProtKB-KW"/>
</dbReference>
<dbReference type="AlphaFoldDB" id="A0ABD1EE27"/>
<gene>
    <name evidence="24" type="ORF">ABEB36_012667</name>
</gene>
<evidence type="ECO:0000256" key="21">
    <source>
        <dbReference type="SAM" id="SignalP"/>
    </source>
</evidence>
<feature type="signal peptide" evidence="21">
    <location>
        <begin position="1"/>
        <end position="19"/>
    </location>
</feature>
<evidence type="ECO:0000256" key="11">
    <source>
        <dbReference type="ARBA" id="ARBA00022801"/>
    </source>
</evidence>
<dbReference type="GO" id="GO:0016740">
    <property type="term" value="F:transferase activity"/>
    <property type="evidence" value="ECO:0007669"/>
    <property type="project" value="UniProtKB-KW"/>
</dbReference>
<evidence type="ECO:0000259" key="22">
    <source>
        <dbReference type="SMART" id="SM00305"/>
    </source>
</evidence>
<comment type="function">
    <molecule>Protein hedgehog N-product</molecule>
    <text evidence="20">The dually lipidated hedgehog protein N-product is a morphogen which is essential for a variety of patterning events during development.</text>
</comment>
<dbReference type="FunFam" id="2.170.16.10:FF:000001">
    <property type="entry name" value="Indian hedgehog"/>
    <property type="match status" value="1"/>
</dbReference>
<dbReference type="InterPro" id="IPR000320">
    <property type="entry name" value="Hedgehog_signalling_dom"/>
</dbReference>
<keyword evidence="5 20" id="KW-1003">Cell membrane</keyword>
<evidence type="ECO:0000256" key="19">
    <source>
        <dbReference type="ARBA" id="ARBA00048589"/>
    </source>
</evidence>
<dbReference type="PROSITE" id="PS51257">
    <property type="entry name" value="PROKAR_LIPOPROTEIN"/>
    <property type="match status" value="1"/>
</dbReference>
<dbReference type="GO" id="GO:0009653">
    <property type="term" value="P:anatomical structure morphogenesis"/>
    <property type="evidence" value="ECO:0007669"/>
    <property type="project" value="UniProtKB-KW"/>
</dbReference>
<evidence type="ECO:0000256" key="10">
    <source>
        <dbReference type="ARBA" id="ARBA00022729"/>
    </source>
</evidence>
<dbReference type="PRINTS" id="PR00632">
    <property type="entry name" value="SONICHHOG"/>
</dbReference>
<evidence type="ECO:0000256" key="17">
    <source>
        <dbReference type="ARBA" id="ARBA00023301"/>
    </source>
</evidence>
<dbReference type="NCBIfam" id="TIGR01445">
    <property type="entry name" value="intein_Nterm"/>
    <property type="match status" value="1"/>
</dbReference>
<keyword evidence="4 20" id="KW-0217">Developmental protein</keyword>